<protein>
    <submittedName>
        <fullName evidence="1">Uncharacterized protein</fullName>
    </submittedName>
</protein>
<evidence type="ECO:0000313" key="2">
    <source>
        <dbReference type="Proteomes" id="UP000266272"/>
    </source>
</evidence>
<evidence type="ECO:0000313" key="1">
    <source>
        <dbReference type="EMBL" id="RFU78538.1"/>
    </source>
</evidence>
<name>A0A395NRA3_TRIAR</name>
<proteinExistence type="predicted"/>
<accession>A0A395NRA3</accession>
<organism evidence="1 2">
    <name type="scientific">Trichoderma arundinaceum</name>
    <dbReference type="NCBI Taxonomy" id="490622"/>
    <lineage>
        <taxon>Eukaryota</taxon>
        <taxon>Fungi</taxon>
        <taxon>Dikarya</taxon>
        <taxon>Ascomycota</taxon>
        <taxon>Pezizomycotina</taxon>
        <taxon>Sordariomycetes</taxon>
        <taxon>Hypocreomycetidae</taxon>
        <taxon>Hypocreales</taxon>
        <taxon>Hypocreaceae</taxon>
        <taxon>Trichoderma</taxon>
    </lineage>
</organism>
<comment type="caution">
    <text evidence="1">The sequence shown here is derived from an EMBL/GenBank/DDBJ whole genome shotgun (WGS) entry which is preliminary data.</text>
</comment>
<reference evidence="1 2" key="1">
    <citation type="journal article" date="2018" name="PLoS Pathog.">
        <title>Evolution of structural diversity of trichothecenes, a family of toxins produced by plant pathogenic and entomopathogenic fungi.</title>
        <authorList>
            <person name="Proctor R.H."/>
            <person name="McCormick S.P."/>
            <person name="Kim H.S."/>
            <person name="Cardoza R.E."/>
            <person name="Stanley A.M."/>
            <person name="Lindo L."/>
            <person name="Kelly A."/>
            <person name="Brown D.W."/>
            <person name="Lee T."/>
            <person name="Vaughan M.M."/>
            <person name="Alexander N.J."/>
            <person name="Busman M."/>
            <person name="Gutierrez S."/>
        </authorList>
    </citation>
    <scope>NUCLEOTIDE SEQUENCE [LARGE SCALE GENOMIC DNA]</scope>
    <source>
        <strain evidence="1 2">IBT 40837</strain>
    </source>
</reference>
<dbReference type="AlphaFoldDB" id="A0A395NRA3"/>
<dbReference type="EMBL" id="PXOA01000207">
    <property type="protein sequence ID" value="RFU78538.1"/>
    <property type="molecule type" value="Genomic_DNA"/>
</dbReference>
<dbReference type="Proteomes" id="UP000266272">
    <property type="component" value="Unassembled WGS sequence"/>
</dbReference>
<gene>
    <name evidence="1" type="ORF">TARUN_3689</name>
</gene>
<sequence length="107" mass="11469">MLSLGHSILASVLPFAIHRFTIRTTFLTNSAGNITGQSSITASHHSTTIALSRAAPSESRYHSGIHRPSFPLPLMHRMQMTPKSSHPAMEIGMSTLTIALGSYGVPS</sequence>
<dbReference type="OrthoDB" id="5150624at2759"/>
<keyword evidence="2" id="KW-1185">Reference proteome</keyword>